<comment type="caution">
    <text evidence="3">The sequence shown here is derived from an EMBL/GenBank/DDBJ whole genome shotgun (WGS) entry which is preliminary data.</text>
</comment>
<dbReference type="InterPro" id="IPR001447">
    <property type="entry name" value="Arylamine_N-AcTrfase"/>
</dbReference>
<accession>A0A0F0GPZ4</accession>
<dbReference type="PANTHER" id="PTHR11786:SF0">
    <property type="entry name" value="ARYLAMINE N-ACETYLTRANSFERASE 4-RELATED"/>
    <property type="match status" value="1"/>
</dbReference>
<keyword evidence="4" id="KW-1185">Reference proteome</keyword>
<dbReference type="PATRIC" id="fig|68170.10.peg.6418"/>
<dbReference type="PANTHER" id="PTHR11786">
    <property type="entry name" value="N-HYDROXYARYLAMINE O-ACETYLTRANSFERASE"/>
    <property type="match status" value="1"/>
</dbReference>
<gene>
    <name evidence="3" type="ORF">UK23_25780</name>
</gene>
<dbReference type="OrthoDB" id="7181050at2"/>
<dbReference type="InterPro" id="IPR038765">
    <property type="entry name" value="Papain-like_cys_pep_sf"/>
</dbReference>
<evidence type="ECO:0000313" key="3">
    <source>
        <dbReference type="EMBL" id="KJK45559.1"/>
    </source>
</evidence>
<dbReference type="Pfam" id="PF00797">
    <property type="entry name" value="Acetyltransf_2"/>
    <property type="match status" value="1"/>
</dbReference>
<dbReference type="SUPFAM" id="SSF54001">
    <property type="entry name" value="Cysteine proteinases"/>
    <property type="match status" value="1"/>
</dbReference>
<protein>
    <recommendedName>
        <fullName evidence="5">Acetyltransferase</fullName>
    </recommendedName>
</protein>
<evidence type="ECO:0000256" key="2">
    <source>
        <dbReference type="RuleBase" id="RU003452"/>
    </source>
</evidence>
<dbReference type="GO" id="GO:0016407">
    <property type="term" value="F:acetyltransferase activity"/>
    <property type="evidence" value="ECO:0007669"/>
    <property type="project" value="InterPro"/>
</dbReference>
<organism evidence="3 4">
    <name type="scientific">Lentzea aerocolonigenes</name>
    <name type="common">Lechevalieria aerocolonigenes</name>
    <name type="synonym">Saccharothrix aerocolonigenes</name>
    <dbReference type="NCBI Taxonomy" id="68170"/>
    <lineage>
        <taxon>Bacteria</taxon>
        <taxon>Bacillati</taxon>
        <taxon>Actinomycetota</taxon>
        <taxon>Actinomycetes</taxon>
        <taxon>Pseudonocardiales</taxon>
        <taxon>Pseudonocardiaceae</taxon>
        <taxon>Lentzea</taxon>
    </lineage>
</organism>
<dbReference type="EMBL" id="JYJG01000207">
    <property type="protein sequence ID" value="KJK45559.1"/>
    <property type="molecule type" value="Genomic_DNA"/>
</dbReference>
<comment type="similarity">
    <text evidence="1 2">Belongs to the arylamine N-acetyltransferase family.</text>
</comment>
<dbReference type="RefSeq" id="WP_045314218.1">
    <property type="nucleotide sequence ID" value="NZ_JYJG01000207.1"/>
</dbReference>
<name>A0A0F0GPZ4_LENAE</name>
<dbReference type="Gene3D" id="2.40.128.150">
    <property type="entry name" value="Cysteine proteinases"/>
    <property type="match status" value="1"/>
</dbReference>
<dbReference type="PRINTS" id="PR01543">
    <property type="entry name" value="ANATRNSFRASE"/>
</dbReference>
<evidence type="ECO:0000256" key="1">
    <source>
        <dbReference type="ARBA" id="ARBA00006547"/>
    </source>
</evidence>
<sequence length="244" mass="27834">MDAYLQRIGASRDSSLAELHERHLLSVPFENLDTHMDMRIELEIPWLYDKIVTRRRGGFCYELNGLFAELLRDLGHHVDLLAARVFRDSQTLGPPFDHLTLLVDGEWLCDVGFGAFSLHPLSWTSREDQKDPFGTFRLVEHGDDVDVLMDGSPTYRVERRPRSLAEFVPTCWWQQSAPESGFRKAPRATLARLDGRITVTNEKVVVTKNGHKTSTPVEDPAAAFLRYFGIHFRQSNASGVLRQL</sequence>
<dbReference type="AlphaFoldDB" id="A0A0F0GPZ4"/>
<dbReference type="Gene3D" id="3.30.2140.10">
    <property type="entry name" value="Arylamine N-acetyltransferase"/>
    <property type="match status" value="1"/>
</dbReference>
<dbReference type="Proteomes" id="UP000033393">
    <property type="component" value="Unassembled WGS sequence"/>
</dbReference>
<reference evidence="3 4" key="1">
    <citation type="submission" date="2015-02" db="EMBL/GenBank/DDBJ databases">
        <authorList>
            <person name="Ju K.-S."/>
            <person name="Doroghazi J.R."/>
            <person name="Metcalf W."/>
        </authorList>
    </citation>
    <scope>NUCLEOTIDE SEQUENCE [LARGE SCALE GENOMIC DNA]</scope>
    <source>
        <strain evidence="3 4">NRRL B-16140</strain>
    </source>
</reference>
<evidence type="ECO:0000313" key="4">
    <source>
        <dbReference type="Proteomes" id="UP000033393"/>
    </source>
</evidence>
<evidence type="ECO:0008006" key="5">
    <source>
        <dbReference type="Google" id="ProtNLM"/>
    </source>
</evidence>
<proteinExistence type="inferred from homology"/>
<dbReference type="STRING" id="68170.GCA_000974445_01156"/>